<comment type="caution">
    <text evidence="5">The sequence shown here is derived from an EMBL/GenBank/DDBJ whole genome shotgun (WGS) entry which is preliminary data.</text>
</comment>
<dbReference type="SMART" id="SM00342">
    <property type="entry name" value="HTH_ARAC"/>
    <property type="match status" value="1"/>
</dbReference>
<sequence>MIDPLIRAHIVYTAPLREEMRETLERRILIESSSISTHTAFTIASLQSIDIWRVLTSGAEFVYRNEGSRERGAYTFIFVNRGSVEFATAAPMAIGDGGGFVAFGPDRSTIDIHAGKATDILLFTFDRSIVQSAPMSMYRSPRQSVGTTVLYASYALLSGILATQESTTTTEDAIVRRLVRQVAQGLVDGFLSEAGRPRQVATPDILQIIEQRFSSHSFDVSRLAAELEVSRRTVERIAATAGFSVTDEIRRHRTAFAHEILERDGLSMAEAAEKSGFGSESSLRRALRSLLPR</sequence>
<dbReference type="PROSITE" id="PS01124">
    <property type="entry name" value="HTH_ARAC_FAMILY_2"/>
    <property type="match status" value="1"/>
</dbReference>
<accession>A0ABU1SD54</accession>
<dbReference type="InterPro" id="IPR050204">
    <property type="entry name" value="AraC_XylS_family_regulators"/>
</dbReference>
<name>A0ABU1SD54_9MICO</name>
<dbReference type="Pfam" id="PF12833">
    <property type="entry name" value="HTH_18"/>
    <property type="match status" value="1"/>
</dbReference>
<protein>
    <submittedName>
        <fullName evidence="5">AraC-like DNA-binding protein</fullName>
    </submittedName>
</protein>
<dbReference type="Proteomes" id="UP001259347">
    <property type="component" value="Unassembled WGS sequence"/>
</dbReference>
<reference evidence="5 6" key="1">
    <citation type="submission" date="2023-07" db="EMBL/GenBank/DDBJ databases">
        <title>Sorghum-associated microbial communities from plants grown in Nebraska, USA.</title>
        <authorList>
            <person name="Schachtman D."/>
        </authorList>
    </citation>
    <scope>NUCLEOTIDE SEQUENCE [LARGE SCALE GENOMIC DNA]</scope>
    <source>
        <strain evidence="5 6">2980</strain>
    </source>
</reference>
<keyword evidence="6" id="KW-1185">Reference proteome</keyword>
<dbReference type="PANTHER" id="PTHR46796">
    <property type="entry name" value="HTH-TYPE TRANSCRIPTIONAL ACTIVATOR RHAS-RELATED"/>
    <property type="match status" value="1"/>
</dbReference>
<evidence type="ECO:0000313" key="6">
    <source>
        <dbReference type="Proteomes" id="UP001259347"/>
    </source>
</evidence>
<dbReference type="InterPro" id="IPR018060">
    <property type="entry name" value="HTH_AraC"/>
</dbReference>
<evidence type="ECO:0000256" key="1">
    <source>
        <dbReference type="ARBA" id="ARBA00023015"/>
    </source>
</evidence>
<keyword evidence="1" id="KW-0805">Transcription regulation</keyword>
<gene>
    <name evidence="5" type="ORF">J2Y69_001426</name>
</gene>
<evidence type="ECO:0000256" key="2">
    <source>
        <dbReference type="ARBA" id="ARBA00023125"/>
    </source>
</evidence>
<evidence type="ECO:0000256" key="3">
    <source>
        <dbReference type="ARBA" id="ARBA00023163"/>
    </source>
</evidence>
<keyword evidence="3" id="KW-0804">Transcription</keyword>
<keyword evidence="2" id="KW-0238">DNA-binding</keyword>
<organism evidence="5 6">
    <name type="scientific">Microbacterium resistens</name>
    <dbReference type="NCBI Taxonomy" id="156977"/>
    <lineage>
        <taxon>Bacteria</taxon>
        <taxon>Bacillati</taxon>
        <taxon>Actinomycetota</taxon>
        <taxon>Actinomycetes</taxon>
        <taxon>Micrococcales</taxon>
        <taxon>Microbacteriaceae</taxon>
        <taxon>Microbacterium</taxon>
    </lineage>
</organism>
<dbReference type="RefSeq" id="WP_310018988.1">
    <property type="nucleotide sequence ID" value="NZ_JAVDUM010000005.1"/>
</dbReference>
<dbReference type="EMBL" id="JAVDUM010000005">
    <property type="protein sequence ID" value="MDR6866827.1"/>
    <property type="molecule type" value="Genomic_DNA"/>
</dbReference>
<dbReference type="Gene3D" id="1.10.10.60">
    <property type="entry name" value="Homeodomain-like"/>
    <property type="match status" value="1"/>
</dbReference>
<feature type="domain" description="HTH araC/xylS-type" evidence="4">
    <location>
        <begin position="203"/>
        <end position="293"/>
    </location>
</feature>
<evidence type="ECO:0000313" key="5">
    <source>
        <dbReference type="EMBL" id="MDR6866827.1"/>
    </source>
</evidence>
<dbReference type="PANTHER" id="PTHR46796:SF6">
    <property type="entry name" value="ARAC SUBFAMILY"/>
    <property type="match status" value="1"/>
</dbReference>
<proteinExistence type="predicted"/>
<evidence type="ECO:0000259" key="4">
    <source>
        <dbReference type="PROSITE" id="PS01124"/>
    </source>
</evidence>